<comment type="caution">
    <text evidence="7">The sequence shown here is derived from an EMBL/GenBank/DDBJ whole genome shotgun (WGS) entry which is preliminary data.</text>
</comment>
<dbReference type="InterPro" id="IPR050743">
    <property type="entry name" value="2-oxoacid_DH_E2_comp"/>
</dbReference>
<name>A0ABW6H726_9ACTN</name>
<feature type="region of interest" description="Disordered" evidence="5">
    <location>
        <begin position="509"/>
        <end position="542"/>
    </location>
</feature>
<reference evidence="7 8" key="1">
    <citation type="submission" date="2024-09" db="EMBL/GenBank/DDBJ databases">
        <title>The Natural Products Discovery Center: Release of the First 8490 Sequenced Strains for Exploring Actinobacteria Biosynthetic Diversity.</title>
        <authorList>
            <person name="Kalkreuter E."/>
            <person name="Kautsar S.A."/>
            <person name="Yang D."/>
            <person name="Bader C.D."/>
            <person name="Teijaro C.N."/>
            <person name="Fluegel L."/>
            <person name="Davis C.M."/>
            <person name="Simpson J.R."/>
            <person name="Lauterbach L."/>
            <person name="Steele A.D."/>
            <person name="Gui C."/>
            <person name="Meng S."/>
            <person name="Li G."/>
            <person name="Viehrig K."/>
            <person name="Ye F."/>
            <person name="Su P."/>
            <person name="Kiefer A.F."/>
            <person name="Nichols A."/>
            <person name="Cepeda A.J."/>
            <person name="Yan W."/>
            <person name="Fan B."/>
            <person name="Jiang Y."/>
            <person name="Adhikari A."/>
            <person name="Zheng C.-J."/>
            <person name="Schuster L."/>
            <person name="Cowan T.M."/>
            <person name="Smanski M.J."/>
            <person name="Chevrette M.G."/>
            <person name="De Carvalho L.P.S."/>
            <person name="Shen B."/>
        </authorList>
    </citation>
    <scope>NUCLEOTIDE SEQUENCE [LARGE SCALE GENOMIC DNA]</scope>
    <source>
        <strain evidence="7 8">NPDC059500</strain>
    </source>
</reference>
<dbReference type="PROSITE" id="PS50968">
    <property type="entry name" value="BIOTINYL_LIPOYL"/>
    <property type="match status" value="2"/>
</dbReference>
<accession>A0ABW6H726</accession>
<protein>
    <submittedName>
        <fullName evidence="7">Biotin/lipoyl-containing protein</fullName>
    </submittedName>
</protein>
<evidence type="ECO:0000313" key="7">
    <source>
        <dbReference type="EMBL" id="MFE1752432.1"/>
    </source>
</evidence>
<comment type="cofactor">
    <cofactor evidence="1">
        <name>(R)-lipoate</name>
        <dbReference type="ChEBI" id="CHEBI:83088"/>
    </cofactor>
</comment>
<dbReference type="InterPro" id="IPR000089">
    <property type="entry name" value="Biotin_lipoyl"/>
</dbReference>
<dbReference type="EMBL" id="JBHYTS010000025">
    <property type="protein sequence ID" value="MFE1752432.1"/>
    <property type="molecule type" value="Genomic_DNA"/>
</dbReference>
<feature type="compositionally biased region" description="Basic and acidic residues" evidence="5">
    <location>
        <begin position="218"/>
        <end position="269"/>
    </location>
</feature>
<dbReference type="PROSITE" id="PS00189">
    <property type="entry name" value="LIPOYL"/>
    <property type="match status" value="2"/>
</dbReference>
<evidence type="ECO:0000313" key="8">
    <source>
        <dbReference type="Proteomes" id="UP001599756"/>
    </source>
</evidence>
<dbReference type="SUPFAM" id="SSF51230">
    <property type="entry name" value="Single hybrid motif"/>
    <property type="match status" value="4"/>
</dbReference>
<evidence type="ECO:0000256" key="2">
    <source>
        <dbReference type="ARBA" id="ARBA00022679"/>
    </source>
</evidence>
<feature type="domain" description="Lipoyl-binding" evidence="6">
    <location>
        <begin position="539"/>
        <end position="614"/>
    </location>
</feature>
<dbReference type="PANTHER" id="PTHR43178">
    <property type="entry name" value="DIHYDROLIPOAMIDE ACETYLTRANSFERASE COMPONENT OF PYRUVATE DEHYDROGENASE COMPLEX"/>
    <property type="match status" value="1"/>
</dbReference>
<dbReference type="Gene3D" id="2.40.50.100">
    <property type="match status" value="4"/>
</dbReference>
<feature type="region of interest" description="Disordered" evidence="5">
    <location>
        <begin position="215"/>
        <end position="269"/>
    </location>
</feature>
<keyword evidence="8" id="KW-1185">Reference proteome</keyword>
<dbReference type="PANTHER" id="PTHR43178:SF5">
    <property type="entry name" value="LIPOAMIDE ACYLTRANSFERASE COMPONENT OF BRANCHED-CHAIN ALPHA-KETO ACID DEHYDROGENASE COMPLEX, MITOCHONDRIAL"/>
    <property type="match status" value="1"/>
</dbReference>
<feature type="domain" description="Lipoyl-binding" evidence="6">
    <location>
        <begin position="360"/>
        <end position="435"/>
    </location>
</feature>
<keyword evidence="2" id="KW-0808">Transferase</keyword>
<sequence length="705" mass="76345">MPDNQGRGRPYGEFFQGSSDEVRTLASHLRDWTREAGLTIAQLVARFTEDHFSGAIPSRATAATRLSGKNLDLAFAEAVVDVCSPDHHVAGPRLELVRDLWRRSQQRSTPSVQRGRLTGASPSASDQSYVVLNQQRTIEAQEELLRAREAKSRADEALSRSNALILILLRMFNDLQLKVADLRRRADGYTGEAGVDAREHRRVLSKLDAAQTQLTQVEDEKRQAEAERDEALRVRDEAERRAERLQQRLDHHRTASPDADREPAHQPVRDADLADPDEFFLRDVSEALAKAHSINAESARLMREARDNLGLAADNSLSSADGLDYASDKAGEGLPVPSDAVLLPVPAPGPGGRTGGVSSVIAVTVPDLGESVTEAVVTRWLKEPGDHVAYDEPLVEVSTDKIDIEVPAPVAGVILPGTAALDDLLGVGAALAHIRADPEPLAVRLPPLGDGAEAESPVTWLKRKGDRVTYNEPLLKVATRNADLVLPAPATGTLTETVAASGETPSARSVLGYVQPDPPALRTADTANRHGTPTRRGPYVPVHLPALGQETREATLIRWLKQEGDPVVQDEPLLEVSTDKVDTELPAPATGILTGLRVWPDETVPIGTVLAHIRVHRSFTVTMPAVSEYVQEAVVARWYVTDGELVHQDDELLAVETDVADFAVRAQAPGMVEILVEEGHTVAFGKPLALIHSVEGVRGERRGAP</sequence>
<evidence type="ECO:0000256" key="4">
    <source>
        <dbReference type="ARBA" id="ARBA00023315"/>
    </source>
</evidence>
<gene>
    <name evidence="7" type="ORF">ACFW88_18135</name>
</gene>
<dbReference type="Proteomes" id="UP001599756">
    <property type="component" value="Unassembled WGS sequence"/>
</dbReference>
<evidence type="ECO:0000256" key="1">
    <source>
        <dbReference type="ARBA" id="ARBA00001938"/>
    </source>
</evidence>
<evidence type="ECO:0000256" key="5">
    <source>
        <dbReference type="SAM" id="MobiDB-lite"/>
    </source>
</evidence>
<organism evidence="7 8">
    <name type="scientific">Streptomyces anandii</name>
    <dbReference type="NCBI Taxonomy" id="285454"/>
    <lineage>
        <taxon>Bacteria</taxon>
        <taxon>Bacillati</taxon>
        <taxon>Actinomycetota</taxon>
        <taxon>Actinomycetes</taxon>
        <taxon>Kitasatosporales</taxon>
        <taxon>Streptomycetaceae</taxon>
        <taxon>Streptomyces</taxon>
    </lineage>
</organism>
<feature type="region of interest" description="Disordered" evidence="5">
    <location>
        <begin position="105"/>
        <end position="125"/>
    </location>
</feature>
<keyword evidence="4" id="KW-0012">Acyltransferase</keyword>
<evidence type="ECO:0000256" key="3">
    <source>
        <dbReference type="ARBA" id="ARBA00022823"/>
    </source>
</evidence>
<dbReference type="InterPro" id="IPR011053">
    <property type="entry name" value="Single_hybrid_motif"/>
</dbReference>
<proteinExistence type="predicted"/>
<dbReference type="InterPro" id="IPR003016">
    <property type="entry name" value="2-oxoA_DH_lipoyl-BS"/>
</dbReference>
<evidence type="ECO:0000259" key="6">
    <source>
        <dbReference type="PROSITE" id="PS50968"/>
    </source>
</evidence>
<keyword evidence="3" id="KW-0450">Lipoyl</keyword>
<dbReference type="RefSeq" id="WP_381798593.1">
    <property type="nucleotide sequence ID" value="NZ_JBHYTS010000025.1"/>
</dbReference>
<dbReference type="CDD" id="cd06849">
    <property type="entry name" value="lipoyl_domain"/>
    <property type="match status" value="4"/>
</dbReference>
<dbReference type="Pfam" id="PF00364">
    <property type="entry name" value="Biotin_lipoyl"/>
    <property type="match status" value="4"/>
</dbReference>